<dbReference type="GO" id="GO:0004805">
    <property type="term" value="F:trehalose-phosphatase activity"/>
    <property type="evidence" value="ECO:0007669"/>
    <property type="project" value="UniProtKB-EC"/>
</dbReference>
<comment type="function">
    <text evidence="2">Removes the phosphate from trehalose 6-phosphate to produce free trehalose.</text>
</comment>
<evidence type="ECO:0000313" key="3">
    <source>
        <dbReference type="EMBL" id="MBK4736568.1"/>
    </source>
</evidence>
<dbReference type="Gene3D" id="3.40.50.1000">
    <property type="entry name" value="HAD superfamily/HAD-like"/>
    <property type="match status" value="1"/>
</dbReference>
<comment type="similarity">
    <text evidence="2">Belongs to the trehalose phosphatase family.</text>
</comment>
<protein>
    <recommendedName>
        <fullName evidence="2">Trehalose 6-phosphate phosphatase</fullName>
        <ecNumber evidence="2">3.1.3.12</ecNumber>
    </recommendedName>
</protein>
<dbReference type="InterPro" id="IPR003337">
    <property type="entry name" value="Trehalose_PPase"/>
</dbReference>
<dbReference type="Gene3D" id="3.30.70.1020">
    <property type="entry name" value="Trehalose-6-phosphate phosphatase related protein, domain 2"/>
    <property type="match status" value="1"/>
</dbReference>
<comment type="caution">
    <text evidence="3">The sequence shown here is derived from an EMBL/GenBank/DDBJ whole genome shotgun (WGS) entry which is preliminary data.</text>
</comment>
<evidence type="ECO:0000256" key="2">
    <source>
        <dbReference type="RuleBase" id="RU361117"/>
    </source>
</evidence>
<keyword evidence="2" id="KW-0479">Metal-binding</keyword>
<dbReference type="Proteomes" id="UP000622890">
    <property type="component" value="Unassembled WGS sequence"/>
</dbReference>
<keyword evidence="4" id="KW-1185">Reference proteome</keyword>
<dbReference type="InterPro" id="IPR036412">
    <property type="entry name" value="HAD-like_sf"/>
</dbReference>
<gene>
    <name evidence="3" type="primary">otsB</name>
    <name evidence="3" type="ORF">JJB74_18240</name>
</gene>
<proteinExistence type="inferred from homology"/>
<dbReference type="InterPro" id="IPR044651">
    <property type="entry name" value="OTSB-like"/>
</dbReference>
<dbReference type="GO" id="GO:0046872">
    <property type="term" value="F:metal ion binding"/>
    <property type="evidence" value="ECO:0007669"/>
    <property type="project" value="UniProtKB-KW"/>
</dbReference>
<dbReference type="InterPro" id="IPR023214">
    <property type="entry name" value="HAD_sf"/>
</dbReference>
<evidence type="ECO:0000313" key="4">
    <source>
        <dbReference type="Proteomes" id="UP000622890"/>
    </source>
</evidence>
<comment type="pathway">
    <text evidence="2">Glycan biosynthesis; trehalose biosynthesis.</text>
</comment>
<evidence type="ECO:0000256" key="1">
    <source>
        <dbReference type="ARBA" id="ARBA00022801"/>
    </source>
</evidence>
<keyword evidence="2" id="KW-0460">Magnesium</keyword>
<comment type="catalytic activity">
    <reaction evidence="2">
        <text>alpha,alpha-trehalose 6-phosphate + H2O = alpha,alpha-trehalose + phosphate</text>
        <dbReference type="Rhea" id="RHEA:23420"/>
        <dbReference type="ChEBI" id="CHEBI:15377"/>
        <dbReference type="ChEBI" id="CHEBI:16551"/>
        <dbReference type="ChEBI" id="CHEBI:43474"/>
        <dbReference type="ChEBI" id="CHEBI:58429"/>
        <dbReference type="EC" id="3.1.3.12"/>
    </reaction>
</comment>
<dbReference type="PANTHER" id="PTHR43768:SF3">
    <property type="entry name" value="TREHALOSE 6-PHOSPHATE PHOSPHATASE"/>
    <property type="match status" value="1"/>
</dbReference>
<accession>A0A934T2C5</accession>
<sequence length="256" mass="27380">MTQPLFSAPGMAQLDAIVRPGMLCAFDFDGTLANITALPEAAMTLPSLLAGLRELCHLTPVAVITGRSIDDVRRRLGFAPAHVIGNHGAEGLPGWERDVLAQRGDVAAWLRVFARESGPWREPGIQIEDKGGSLSVHYRHASDPRAAEAALGARLRLLSPHPRVVGGKAVFNLVPESAPDKGVALRALMTLCGTDTAFYAGDDVTDEDVFALRDPRVFCLRVGAEPDSAADWQVDAPADMRAVVQALLARLRHSAP</sequence>
<comment type="cofactor">
    <cofactor evidence="2">
        <name>Mg(2+)</name>
        <dbReference type="ChEBI" id="CHEBI:18420"/>
    </cofactor>
</comment>
<keyword evidence="1 2" id="KW-0378">Hydrolase</keyword>
<dbReference type="RefSeq" id="WP_200594145.1">
    <property type="nucleotide sequence ID" value="NZ_JAEPBG010000008.1"/>
</dbReference>
<dbReference type="AlphaFoldDB" id="A0A934T2C5"/>
<dbReference type="NCBIfam" id="TIGR00685">
    <property type="entry name" value="T6PP"/>
    <property type="match status" value="1"/>
</dbReference>
<dbReference type="EMBL" id="JAEPBG010000008">
    <property type="protein sequence ID" value="MBK4736568.1"/>
    <property type="molecule type" value="Genomic_DNA"/>
</dbReference>
<dbReference type="SUPFAM" id="SSF56784">
    <property type="entry name" value="HAD-like"/>
    <property type="match status" value="1"/>
</dbReference>
<dbReference type="PANTHER" id="PTHR43768">
    <property type="entry name" value="TREHALOSE 6-PHOSPHATE PHOSPHATASE"/>
    <property type="match status" value="1"/>
</dbReference>
<dbReference type="GO" id="GO:0005992">
    <property type="term" value="P:trehalose biosynthetic process"/>
    <property type="evidence" value="ECO:0007669"/>
    <property type="project" value="InterPro"/>
</dbReference>
<dbReference type="EC" id="3.1.3.12" evidence="2"/>
<dbReference type="Pfam" id="PF02358">
    <property type="entry name" value="Trehalose_PPase"/>
    <property type="match status" value="1"/>
</dbReference>
<name>A0A934T2C5_9BURK</name>
<reference evidence="3" key="1">
    <citation type="submission" date="2021-01" db="EMBL/GenBank/DDBJ databases">
        <title>Genome sequence of strain Noviherbaspirillum sp. DKR-6.</title>
        <authorList>
            <person name="Chaudhary D.K."/>
        </authorList>
    </citation>
    <scope>NUCLEOTIDE SEQUENCE</scope>
    <source>
        <strain evidence="3">DKR-6</strain>
    </source>
</reference>
<organism evidence="3 4">
    <name type="scientific">Noviherbaspirillum pedocola</name>
    <dbReference type="NCBI Taxonomy" id="2801341"/>
    <lineage>
        <taxon>Bacteria</taxon>
        <taxon>Pseudomonadati</taxon>
        <taxon>Pseudomonadota</taxon>
        <taxon>Betaproteobacteria</taxon>
        <taxon>Burkholderiales</taxon>
        <taxon>Oxalobacteraceae</taxon>
        <taxon>Noviherbaspirillum</taxon>
    </lineage>
</organism>